<keyword evidence="2" id="KW-1185">Reference proteome</keyword>
<name>A0A7W8AAR6_9ACTN</name>
<dbReference type="Proteomes" id="UP000568380">
    <property type="component" value="Unassembled WGS sequence"/>
</dbReference>
<dbReference type="RefSeq" id="WP_184968670.1">
    <property type="nucleotide sequence ID" value="NZ_JACHIN010000010.1"/>
</dbReference>
<evidence type="ECO:0000313" key="1">
    <source>
        <dbReference type="EMBL" id="MBB5081363.1"/>
    </source>
</evidence>
<dbReference type="EMBL" id="JACHIN010000010">
    <property type="protein sequence ID" value="MBB5081363.1"/>
    <property type="molecule type" value="Genomic_DNA"/>
</dbReference>
<dbReference type="AlphaFoldDB" id="A0A7W8AAR6"/>
<evidence type="ECO:0000313" key="2">
    <source>
        <dbReference type="Proteomes" id="UP000568380"/>
    </source>
</evidence>
<comment type="caution">
    <text evidence="1">The sequence shown here is derived from an EMBL/GenBank/DDBJ whole genome shotgun (WGS) entry which is preliminary data.</text>
</comment>
<proteinExistence type="predicted"/>
<accession>A0A7W8AAR6</accession>
<protein>
    <submittedName>
        <fullName evidence="1">Uncharacterized protein</fullName>
    </submittedName>
</protein>
<organism evidence="1 2">
    <name type="scientific">Nonomuraea endophytica</name>
    <dbReference type="NCBI Taxonomy" id="714136"/>
    <lineage>
        <taxon>Bacteria</taxon>
        <taxon>Bacillati</taxon>
        <taxon>Actinomycetota</taxon>
        <taxon>Actinomycetes</taxon>
        <taxon>Streptosporangiales</taxon>
        <taxon>Streptosporangiaceae</taxon>
        <taxon>Nonomuraea</taxon>
    </lineage>
</organism>
<sequence length="656" mass="70411">MVFVTENFEDDTLDLAITGTWTRTNATAGTGSWSMRSAPIDHNQMTEMVVQVPAGATHLSFKIRLSTEGGAYDPFELYGIDAVGSYVLLDEAWGVLDWYTWLTAVPVDSYTAVAFRYSRDSSDGGGENAVFVDDIVFFTAAPSPPAAVANNFNHGVAGQPLTPDSSGGENGLPFSVSGNVHYTDEAPRLPGGLAAVNPGPDLSATFSWADPPGMSSSNAFYVRAYWYRAEDVDTSSSVFTLYGPTIWFLDLWASGGSLYLDVRASRLTVGEAPAGQWIRIELALLLDSPGVGHAEAWVYYQHDATVPDVHVTSGTITFEDPRPNQYSFYVKRDSLGKHWLLDDIAVGSVKLGPVGPPATEAIAAVVASDTSQPLPRLAKGDIGSASGAEVAQSLHGARQRLLPASTDAAAARMLHGSKGWRLAAARNLDHARPLHATKIFTLGTVVEVNEGRRLFADISLGLAHDQSRALPLVPRRVKTLHPAVHADAAQPLPLGRGRAPGQTVTNDIATRLRWTKTQTVGFVLDRSLPGVFSPFLPPLAVDLPHRLWGVSAPELLRGVVVDPISSLSLEYVRVFVKHARGTEPVEIAFTTPGVEPGPADWKTASWAETKNRGAIAHILVGPNGTVTLADGTYQVWVRTVRQDERPVLPSGLIPII</sequence>
<gene>
    <name evidence="1" type="ORF">HNR40_006858</name>
</gene>
<reference evidence="1 2" key="1">
    <citation type="submission" date="2020-08" db="EMBL/GenBank/DDBJ databases">
        <title>Genomic Encyclopedia of Type Strains, Phase IV (KMG-IV): sequencing the most valuable type-strain genomes for metagenomic binning, comparative biology and taxonomic classification.</title>
        <authorList>
            <person name="Goeker M."/>
        </authorList>
    </citation>
    <scope>NUCLEOTIDE SEQUENCE [LARGE SCALE GENOMIC DNA]</scope>
    <source>
        <strain evidence="1 2">DSM 45385</strain>
    </source>
</reference>